<feature type="compositionally biased region" description="Basic and acidic residues" evidence="1">
    <location>
        <begin position="55"/>
        <end position="64"/>
    </location>
</feature>
<dbReference type="AlphaFoldDB" id="A0A5N6L4P9"/>
<dbReference type="EMBL" id="VIBQ01000103">
    <property type="protein sequence ID" value="KAB8778265.1"/>
    <property type="molecule type" value="Genomic_DNA"/>
</dbReference>
<comment type="caution">
    <text evidence="2">The sequence shown here is derived from an EMBL/GenBank/DDBJ whole genome shotgun (WGS) entry which is preliminary data.</text>
</comment>
<protein>
    <submittedName>
        <fullName evidence="2">Uncharacterized protein</fullName>
    </submittedName>
</protein>
<name>A0A5N6L4P9_9ROSI</name>
<reference evidence="2 3" key="1">
    <citation type="submission" date="2019-06" db="EMBL/GenBank/DDBJ databases">
        <title>A chromosomal-level reference genome of Carpinus fangiana (Coryloideae, Betulaceae).</title>
        <authorList>
            <person name="Yang X."/>
            <person name="Wang Z."/>
            <person name="Zhang L."/>
            <person name="Hao G."/>
            <person name="Liu J."/>
            <person name="Yang Y."/>
        </authorList>
    </citation>
    <scope>NUCLEOTIDE SEQUENCE [LARGE SCALE GENOMIC DNA]</scope>
    <source>
        <strain evidence="2">Cfa_2016G</strain>
        <tissue evidence="2">Leaf</tissue>
    </source>
</reference>
<feature type="compositionally biased region" description="Basic residues" evidence="1">
    <location>
        <begin position="1"/>
        <end position="11"/>
    </location>
</feature>
<evidence type="ECO:0000313" key="3">
    <source>
        <dbReference type="Proteomes" id="UP000327013"/>
    </source>
</evidence>
<evidence type="ECO:0000256" key="1">
    <source>
        <dbReference type="SAM" id="MobiDB-lite"/>
    </source>
</evidence>
<keyword evidence="3" id="KW-1185">Reference proteome</keyword>
<gene>
    <name evidence="2" type="ORF">FH972_026680</name>
</gene>
<sequence>MNGTPHHHWRHPPTDTAQNPATSSTERHLRVPIDNAHQIRPLATHRPPPISTIDSGHKVLHSDDPSPDPATQTHHRGFPRIVRATKRSILTRES</sequence>
<feature type="compositionally biased region" description="Basic residues" evidence="1">
    <location>
        <begin position="73"/>
        <end position="86"/>
    </location>
</feature>
<accession>A0A5N6L4P9</accession>
<proteinExistence type="predicted"/>
<organism evidence="2 3">
    <name type="scientific">Carpinus fangiana</name>
    <dbReference type="NCBI Taxonomy" id="176857"/>
    <lineage>
        <taxon>Eukaryota</taxon>
        <taxon>Viridiplantae</taxon>
        <taxon>Streptophyta</taxon>
        <taxon>Embryophyta</taxon>
        <taxon>Tracheophyta</taxon>
        <taxon>Spermatophyta</taxon>
        <taxon>Magnoliopsida</taxon>
        <taxon>eudicotyledons</taxon>
        <taxon>Gunneridae</taxon>
        <taxon>Pentapetalae</taxon>
        <taxon>rosids</taxon>
        <taxon>fabids</taxon>
        <taxon>Fagales</taxon>
        <taxon>Betulaceae</taxon>
        <taxon>Carpinus</taxon>
    </lineage>
</organism>
<evidence type="ECO:0000313" key="2">
    <source>
        <dbReference type="EMBL" id="KAB8778265.1"/>
    </source>
</evidence>
<dbReference type="Proteomes" id="UP000327013">
    <property type="component" value="Unassembled WGS sequence"/>
</dbReference>
<feature type="region of interest" description="Disordered" evidence="1">
    <location>
        <begin position="1"/>
        <end position="94"/>
    </location>
</feature>
<feature type="compositionally biased region" description="Polar residues" evidence="1">
    <location>
        <begin position="15"/>
        <end position="24"/>
    </location>
</feature>